<evidence type="ECO:0000256" key="19">
    <source>
        <dbReference type="HAMAP-Rule" id="MF_00719"/>
    </source>
</evidence>
<evidence type="ECO:0000256" key="13">
    <source>
        <dbReference type="ARBA" id="ARBA00023136"/>
    </source>
</evidence>
<evidence type="ECO:0000256" key="7">
    <source>
        <dbReference type="ARBA" id="ARBA00022475"/>
    </source>
</evidence>
<evidence type="ECO:0000256" key="17">
    <source>
        <dbReference type="ARBA" id="ARBA00048623"/>
    </source>
</evidence>
<comment type="subcellular location">
    <subcellularLocation>
        <location evidence="2 19">Cell membrane</location>
        <topology evidence="2 19">Multi-pass membrane protein</topology>
    </subcellularLocation>
</comment>
<dbReference type="NCBIfam" id="TIGR00317">
    <property type="entry name" value="cobS"/>
    <property type="match status" value="1"/>
</dbReference>
<feature type="transmembrane region" description="Helical" evidence="19">
    <location>
        <begin position="40"/>
        <end position="57"/>
    </location>
</feature>
<dbReference type="GO" id="GO:0051073">
    <property type="term" value="F:adenosylcobinamide-GDP ribazoletransferase activity"/>
    <property type="evidence" value="ECO:0007669"/>
    <property type="project" value="UniProtKB-UniRule"/>
</dbReference>
<evidence type="ECO:0000256" key="12">
    <source>
        <dbReference type="ARBA" id="ARBA00022989"/>
    </source>
</evidence>
<comment type="function">
    <text evidence="14 19">Joins adenosylcobinamide-GDP and alpha-ribazole to generate adenosylcobalamin (Ado-cobalamin). Also synthesizes adenosylcobalamin 5'-phosphate from adenosylcobinamide-GDP and alpha-ribazole 5'-phosphate.</text>
</comment>
<sequence length="255" mass="28242">MIKEWRLLLLAIGFFTRIPMPAHPDFKETDLNASVKYFPLIGWLVGGFGALIYWLALHIFPLEIAILLSMIATIYLTGSFHEDGLTDAVDGLGGGWEKEQVLTIMQDSRIGTYGAVALILALFLKFETLIHLPVLVLPCVMVAAQSISRLAGVFVIATQQYVRTNGKSKPLATKLNGLELCIAILFGLLPLLLLTWQAVVCGVFAVFLIWCWFSLKLKKRLGGYTGDCLGAMQQLTEIAFYLAVLAWSGQSWKFI</sequence>
<dbReference type="KEGG" id="mpau:ZMTM_01150"/>
<dbReference type="GO" id="GO:0008818">
    <property type="term" value="F:cobalamin 5'-phosphate synthase activity"/>
    <property type="evidence" value="ECO:0007669"/>
    <property type="project" value="UniProtKB-UniRule"/>
</dbReference>
<evidence type="ECO:0000313" key="21">
    <source>
        <dbReference type="Proteomes" id="UP000826722"/>
    </source>
</evidence>
<keyword evidence="7 19" id="KW-1003">Cell membrane</keyword>
<dbReference type="PANTHER" id="PTHR34148">
    <property type="entry name" value="ADENOSYLCOBINAMIDE-GDP RIBAZOLETRANSFERASE"/>
    <property type="match status" value="1"/>
</dbReference>
<evidence type="ECO:0000313" key="20">
    <source>
        <dbReference type="EMBL" id="BCM23856.1"/>
    </source>
</evidence>
<keyword evidence="10 19" id="KW-0812">Transmembrane</keyword>
<dbReference type="Proteomes" id="UP000826722">
    <property type="component" value="Chromosome"/>
</dbReference>
<evidence type="ECO:0000256" key="18">
    <source>
        <dbReference type="ARBA" id="ARBA00049504"/>
    </source>
</evidence>
<dbReference type="EMBL" id="AP024110">
    <property type="protein sequence ID" value="BCM23856.1"/>
    <property type="molecule type" value="Genomic_DNA"/>
</dbReference>
<evidence type="ECO:0000256" key="15">
    <source>
        <dbReference type="ARBA" id="ARBA00032605"/>
    </source>
</evidence>
<keyword evidence="21" id="KW-1185">Reference proteome</keyword>
<evidence type="ECO:0000256" key="5">
    <source>
        <dbReference type="ARBA" id="ARBA00013200"/>
    </source>
</evidence>
<comment type="pathway">
    <text evidence="3 19">Cofactor biosynthesis; adenosylcobalamin biosynthesis; adenosylcobalamin from cob(II)yrinate a,c-diamide: step 7/7.</text>
</comment>
<keyword evidence="12 19" id="KW-1133">Transmembrane helix</keyword>
<reference evidence="20" key="1">
    <citation type="journal article" date="2021" name="Arch. Microbiol.">
        <title>Methyloradius palustris gen. nov., sp. nov., a methanol-oxidizing bacterium isolated from snow.</title>
        <authorList>
            <person name="Miyadera T."/>
            <person name="Kojima H."/>
            <person name="Fukui M."/>
        </authorList>
    </citation>
    <scope>NUCLEOTIDE SEQUENCE</scope>
    <source>
        <strain evidence="20">Zm11</strain>
    </source>
</reference>
<dbReference type="EC" id="2.7.8.26" evidence="5 19"/>
<evidence type="ECO:0000256" key="10">
    <source>
        <dbReference type="ARBA" id="ARBA00022692"/>
    </source>
</evidence>
<dbReference type="NCBIfam" id="NF001277">
    <property type="entry name" value="PRK00235.1-3"/>
    <property type="match status" value="1"/>
</dbReference>
<dbReference type="UniPathway" id="UPA00148">
    <property type="reaction ID" value="UER00238"/>
</dbReference>
<dbReference type="InterPro" id="IPR003805">
    <property type="entry name" value="CobS"/>
</dbReference>
<comment type="cofactor">
    <cofactor evidence="1 19">
        <name>Mg(2+)</name>
        <dbReference type="ChEBI" id="CHEBI:18420"/>
    </cofactor>
</comment>
<gene>
    <name evidence="19 20" type="primary">cobS</name>
    <name evidence="20" type="ORF">ZMTM_01150</name>
</gene>
<comment type="caution">
    <text evidence="19">Lacks conserved residue(s) required for the propagation of feature annotation.</text>
</comment>
<name>A0A8D5G5T6_9PROT</name>
<evidence type="ECO:0000256" key="3">
    <source>
        <dbReference type="ARBA" id="ARBA00004663"/>
    </source>
</evidence>
<dbReference type="AlphaFoldDB" id="A0A8D5G5T6"/>
<evidence type="ECO:0000256" key="1">
    <source>
        <dbReference type="ARBA" id="ARBA00001946"/>
    </source>
</evidence>
<keyword evidence="11 19" id="KW-0460">Magnesium</keyword>
<dbReference type="GO" id="GO:0005886">
    <property type="term" value="C:plasma membrane"/>
    <property type="evidence" value="ECO:0007669"/>
    <property type="project" value="UniProtKB-SubCell"/>
</dbReference>
<evidence type="ECO:0000256" key="6">
    <source>
        <dbReference type="ARBA" id="ARBA00015850"/>
    </source>
</evidence>
<keyword evidence="8 19" id="KW-0169">Cobalamin biosynthesis</keyword>
<feature type="transmembrane region" description="Helical" evidence="19">
    <location>
        <begin position="182"/>
        <end position="213"/>
    </location>
</feature>
<evidence type="ECO:0000256" key="2">
    <source>
        <dbReference type="ARBA" id="ARBA00004651"/>
    </source>
</evidence>
<evidence type="ECO:0000256" key="16">
    <source>
        <dbReference type="ARBA" id="ARBA00032853"/>
    </source>
</evidence>
<organism evidence="20 21">
    <name type="scientific">Methyloradius palustris</name>
    <dbReference type="NCBI Taxonomy" id="2778876"/>
    <lineage>
        <taxon>Bacteria</taxon>
        <taxon>Pseudomonadati</taxon>
        <taxon>Pseudomonadota</taxon>
        <taxon>Betaproteobacteria</taxon>
        <taxon>Nitrosomonadales</taxon>
        <taxon>Methylophilaceae</taxon>
        <taxon>Methyloradius</taxon>
    </lineage>
</organism>
<dbReference type="Pfam" id="PF02654">
    <property type="entry name" value="CobS"/>
    <property type="match status" value="1"/>
</dbReference>
<comment type="catalytic activity">
    <reaction evidence="18 19">
        <text>alpha-ribazole 5'-phosphate + adenosylcob(III)inamide-GDP = adenosylcob(III)alamin 5'-phosphate + GMP + H(+)</text>
        <dbReference type="Rhea" id="RHEA:23560"/>
        <dbReference type="ChEBI" id="CHEBI:15378"/>
        <dbReference type="ChEBI" id="CHEBI:57918"/>
        <dbReference type="ChEBI" id="CHEBI:58115"/>
        <dbReference type="ChEBI" id="CHEBI:60487"/>
        <dbReference type="ChEBI" id="CHEBI:60493"/>
        <dbReference type="EC" id="2.7.8.26"/>
    </reaction>
</comment>
<proteinExistence type="inferred from homology"/>
<comment type="catalytic activity">
    <reaction evidence="17 19">
        <text>alpha-ribazole + adenosylcob(III)inamide-GDP = adenosylcob(III)alamin + GMP + H(+)</text>
        <dbReference type="Rhea" id="RHEA:16049"/>
        <dbReference type="ChEBI" id="CHEBI:10329"/>
        <dbReference type="ChEBI" id="CHEBI:15378"/>
        <dbReference type="ChEBI" id="CHEBI:18408"/>
        <dbReference type="ChEBI" id="CHEBI:58115"/>
        <dbReference type="ChEBI" id="CHEBI:60487"/>
        <dbReference type="EC" id="2.7.8.26"/>
    </reaction>
</comment>
<dbReference type="RefSeq" id="WP_221764435.1">
    <property type="nucleotide sequence ID" value="NZ_AP024110.1"/>
</dbReference>
<dbReference type="PANTHER" id="PTHR34148:SF1">
    <property type="entry name" value="ADENOSYLCOBINAMIDE-GDP RIBAZOLETRANSFERASE"/>
    <property type="match status" value="1"/>
</dbReference>
<protein>
    <recommendedName>
        <fullName evidence="6 19">Adenosylcobinamide-GDP ribazoletransferase</fullName>
        <ecNumber evidence="5 19">2.7.8.26</ecNumber>
    </recommendedName>
    <alternativeName>
        <fullName evidence="16 19">Cobalamin synthase</fullName>
    </alternativeName>
    <alternativeName>
        <fullName evidence="15 19">Cobalamin-5'-phosphate synthase</fullName>
    </alternativeName>
</protein>
<accession>A0A8D5G5T6</accession>
<dbReference type="HAMAP" id="MF_00719">
    <property type="entry name" value="CobS"/>
    <property type="match status" value="1"/>
</dbReference>
<comment type="similarity">
    <text evidence="4 19">Belongs to the CobS family.</text>
</comment>
<evidence type="ECO:0000256" key="4">
    <source>
        <dbReference type="ARBA" id="ARBA00010561"/>
    </source>
</evidence>
<keyword evidence="13 19" id="KW-0472">Membrane</keyword>
<evidence type="ECO:0000256" key="9">
    <source>
        <dbReference type="ARBA" id="ARBA00022679"/>
    </source>
</evidence>
<evidence type="ECO:0000256" key="8">
    <source>
        <dbReference type="ARBA" id="ARBA00022573"/>
    </source>
</evidence>
<evidence type="ECO:0000256" key="14">
    <source>
        <dbReference type="ARBA" id="ARBA00025228"/>
    </source>
</evidence>
<evidence type="ECO:0000256" key="11">
    <source>
        <dbReference type="ARBA" id="ARBA00022842"/>
    </source>
</evidence>
<keyword evidence="9 19" id="KW-0808">Transferase</keyword>
<dbReference type="GO" id="GO:0009236">
    <property type="term" value="P:cobalamin biosynthetic process"/>
    <property type="evidence" value="ECO:0007669"/>
    <property type="project" value="UniProtKB-UniRule"/>
</dbReference>